<dbReference type="AlphaFoldDB" id="Q3AS77"/>
<evidence type="ECO:0000313" key="3">
    <source>
        <dbReference type="EMBL" id="ABB28148.1"/>
    </source>
</evidence>
<dbReference type="InterPro" id="IPR021309">
    <property type="entry name" value="YgaP-like_TM"/>
</dbReference>
<name>Q3AS77_CHLCH</name>
<dbReference type="Pfam" id="PF11127">
    <property type="entry name" value="YgaP-like_TM"/>
    <property type="match status" value="1"/>
</dbReference>
<dbReference type="Gene3D" id="6.10.140.1340">
    <property type="match status" value="1"/>
</dbReference>
<gene>
    <name evidence="3" type="ordered locus">Cag_0883</name>
</gene>
<protein>
    <recommendedName>
        <fullName evidence="2">Inner membrane protein YgaP-like transmembrane domain-containing protein</fullName>
    </recommendedName>
</protein>
<evidence type="ECO:0000259" key="2">
    <source>
        <dbReference type="Pfam" id="PF11127"/>
    </source>
</evidence>
<feature type="transmembrane region" description="Helical" evidence="1">
    <location>
        <begin position="30"/>
        <end position="55"/>
    </location>
</feature>
<evidence type="ECO:0000256" key="1">
    <source>
        <dbReference type="SAM" id="Phobius"/>
    </source>
</evidence>
<organism evidence="3">
    <name type="scientific">Chlorobium chlorochromatii (strain CaD3)</name>
    <dbReference type="NCBI Taxonomy" id="340177"/>
    <lineage>
        <taxon>Bacteria</taxon>
        <taxon>Pseudomonadati</taxon>
        <taxon>Chlorobiota</taxon>
        <taxon>Chlorobiia</taxon>
        <taxon>Chlorobiales</taxon>
        <taxon>Chlorobiaceae</taxon>
        <taxon>Chlorobium/Pelodictyon group</taxon>
        <taxon>Chlorobium</taxon>
    </lineage>
</organism>
<dbReference type="OrthoDB" id="9799383at2"/>
<dbReference type="eggNOG" id="ENOG5032YCZ">
    <property type="taxonomic scope" value="Bacteria"/>
</dbReference>
<keyword evidence="1" id="KW-0472">Membrane</keyword>
<dbReference type="HOGENOM" id="CLU_190060_0_1_10"/>
<proteinExistence type="predicted"/>
<dbReference type="STRING" id="340177.Cag_0883"/>
<accession>Q3AS77</accession>
<keyword evidence="1" id="KW-0812">Transmembrane</keyword>
<reference evidence="3" key="1">
    <citation type="submission" date="2005-08" db="EMBL/GenBank/DDBJ databases">
        <title>Complete sequence of Chlorobium chlorochromatii CaD3.</title>
        <authorList>
            <person name="Copeland A."/>
            <person name="Lucas S."/>
            <person name="Lapidus A."/>
            <person name="Barry K."/>
            <person name="Detter J.C."/>
            <person name="Glavina T."/>
            <person name="Hammon N."/>
            <person name="Israni S."/>
            <person name="Pitluck S."/>
            <person name="Bryant D."/>
            <person name="Schmutz J."/>
            <person name="Larimer F."/>
            <person name="Land M."/>
            <person name="Kyrpides N."/>
            <person name="Ivanova N."/>
            <person name="Richardson P."/>
        </authorList>
    </citation>
    <scope>NUCLEOTIDE SEQUENCE [LARGE SCALE GENOMIC DNA]</scope>
    <source>
        <strain evidence="3">CaD3</strain>
    </source>
</reference>
<dbReference type="EMBL" id="CP000108">
    <property type="protein sequence ID" value="ABB28148.1"/>
    <property type="molecule type" value="Genomic_DNA"/>
</dbReference>
<feature type="domain" description="Inner membrane protein YgaP-like transmembrane" evidence="2">
    <location>
        <begin position="2"/>
        <end position="56"/>
    </location>
</feature>
<dbReference type="KEGG" id="cch:Cag_0883"/>
<sequence>MNIDRIVFAVAGCFVLVSALLSVYHHPNWLYFTGFVGLNLFQAAFTGFCPMAMILKALGVPPGEAFK</sequence>
<feature type="transmembrane region" description="Helical" evidence="1">
    <location>
        <begin position="7"/>
        <end position="24"/>
    </location>
</feature>
<keyword evidence="1" id="KW-1133">Transmembrane helix</keyword>